<name>A0A8X6RH33_TRICX</name>
<protein>
    <submittedName>
        <fullName evidence="2">Uncharacterized protein</fullName>
    </submittedName>
</protein>
<organism evidence="2 3">
    <name type="scientific">Trichonephila clavipes</name>
    <name type="common">Golden silk orbweaver</name>
    <name type="synonym">Nephila clavipes</name>
    <dbReference type="NCBI Taxonomy" id="2585209"/>
    <lineage>
        <taxon>Eukaryota</taxon>
        <taxon>Metazoa</taxon>
        <taxon>Ecdysozoa</taxon>
        <taxon>Arthropoda</taxon>
        <taxon>Chelicerata</taxon>
        <taxon>Arachnida</taxon>
        <taxon>Araneae</taxon>
        <taxon>Araneomorphae</taxon>
        <taxon>Entelegynae</taxon>
        <taxon>Araneoidea</taxon>
        <taxon>Nephilidae</taxon>
        <taxon>Trichonephila</taxon>
    </lineage>
</organism>
<evidence type="ECO:0000313" key="2">
    <source>
        <dbReference type="EMBL" id="GFX94030.1"/>
    </source>
</evidence>
<accession>A0A8X6RH33</accession>
<evidence type="ECO:0000313" key="3">
    <source>
        <dbReference type="Proteomes" id="UP000887159"/>
    </source>
</evidence>
<feature type="region of interest" description="Disordered" evidence="1">
    <location>
        <begin position="1"/>
        <end position="24"/>
    </location>
</feature>
<feature type="compositionally biased region" description="Polar residues" evidence="1">
    <location>
        <begin position="12"/>
        <end position="24"/>
    </location>
</feature>
<dbReference type="Proteomes" id="UP000887159">
    <property type="component" value="Unassembled WGS sequence"/>
</dbReference>
<sequence>MQKPHFREKRSNIPNLTSSSGIASNDEQKANLIANTFVENYTENKRPENYTNIYSDVTNTLTNFFSSPPHTPIPTNPDEICEYVKKLNSKAPGFDNITNKVIKNFPLKVILIFSPTLLVKFYRYDIYQVIGKWRSFFPTHKPGKNKNYPDSYRPYIIIVTQQNFRVRNTE</sequence>
<proteinExistence type="predicted"/>
<keyword evidence="3" id="KW-1185">Reference proteome</keyword>
<dbReference type="EMBL" id="BMAU01021176">
    <property type="protein sequence ID" value="GFX94030.1"/>
    <property type="molecule type" value="Genomic_DNA"/>
</dbReference>
<evidence type="ECO:0000256" key="1">
    <source>
        <dbReference type="SAM" id="MobiDB-lite"/>
    </source>
</evidence>
<dbReference type="AlphaFoldDB" id="A0A8X6RH33"/>
<comment type="caution">
    <text evidence="2">The sequence shown here is derived from an EMBL/GenBank/DDBJ whole genome shotgun (WGS) entry which is preliminary data.</text>
</comment>
<reference evidence="2" key="1">
    <citation type="submission" date="2020-08" db="EMBL/GenBank/DDBJ databases">
        <title>Multicomponent nature underlies the extraordinary mechanical properties of spider dragline silk.</title>
        <authorList>
            <person name="Kono N."/>
            <person name="Nakamura H."/>
            <person name="Mori M."/>
            <person name="Yoshida Y."/>
            <person name="Ohtoshi R."/>
            <person name="Malay A.D."/>
            <person name="Moran D.A.P."/>
            <person name="Tomita M."/>
            <person name="Numata K."/>
            <person name="Arakawa K."/>
        </authorList>
    </citation>
    <scope>NUCLEOTIDE SEQUENCE</scope>
</reference>
<gene>
    <name evidence="2" type="ORF">TNCV_3413921</name>
</gene>